<reference evidence="4" key="1">
    <citation type="journal article" date="2019" name="Int. J. Syst. Evol. Microbiol.">
        <title>The Global Catalogue of Microorganisms (GCM) 10K type strain sequencing project: providing services to taxonomists for standard genome sequencing and annotation.</title>
        <authorList>
            <consortium name="The Broad Institute Genomics Platform"/>
            <consortium name="The Broad Institute Genome Sequencing Center for Infectious Disease"/>
            <person name="Wu L."/>
            <person name="Ma J."/>
        </authorList>
    </citation>
    <scope>NUCLEOTIDE SEQUENCE [LARGE SCALE GENOMIC DNA]</scope>
    <source>
        <strain evidence="4">JCM 14330</strain>
    </source>
</reference>
<dbReference type="InterPro" id="IPR025330">
    <property type="entry name" value="DUF4236"/>
</dbReference>
<sequence>MALRFRRSIKLAPGIRMNVSGSGVSWTLGPRGATVGIGKRGARLNTSFMGLSSSQALSRPPPRPRQTTPRALLPPTRAIPLTCSVDDDGVLSFQDEHGNVLDDALVEVAKKQNRSAILGLIQRKCDQINGELDALTTIHLHTPSPSTPPRFHPEPYSVSPPAAPVPLRPRWWEKFLAKRLEKLEVTCSPI</sequence>
<accession>A0ABP3ML45</accession>
<evidence type="ECO:0000313" key="4">
    <source>
        <dbReference type="Proteomes" id="UP001501706"/>
    </source>
</evidence>
<organism evidence="3 4">
    <name type="scientific">Pigmentiphaga daeguensis</name>
    <dbReference type="NCBI Taxonomy" id="414049"/>
    <lineage>
        <taxon>Bacteria</taxon>
        <taxon>Pseudomonadati</taxon>
        <taxon>Pseudomonadota</taxon>
        <taxon>Betaproteobacteria</taxon>
        <taxon>Burkholderiales</taxon>
        <taxon>Alcaligenaceae</taxon>
        <taxon>Pigmentiphaga</taxon>
    </lineage>
</organism>
<feature type="region of interest" description="Disordered" evidence="1">
    <location>
        <begin position="51"/>
        <end position="72"/>
    </location>
</feature>
<dbReference type="Pfam" id="PF14020">
    <property type="entry name" value="DUF4236"/>
    <property type="match status" value="1"/>
</dbReference>
<feature type="domain" description="DUF4236" evidence="2">
    <location>
        <begin position="3"/>
        <end position="52"/>
    </location>
</feature>
<evidence type="ECO:0000256" key="1">
    <source>
        <dbReference type="SAM" id="MobiDB-lite"/>
    </source>
</evidence>
<evidence type="ECO:0000259" key="2">
    <source>
        <dbReference type="Pfam" id="PF14020"/>
    </source>
</evidence>
<dbReference type="RefSeq" id="WP_343928241.1">
    <property type="nucleotide sequence ID" value="NZ_BAAAEN010000021.1"/>
</dbReference>
<keyword evidence="4" id="KW-1185">Reference proteome</keyword>
<proteinExistence type="predicted"/>
<name>A0ABP3ML45_9BURK</name>
<evidence type="ECO:0000313" key="3">
    <source>
        <dbReference type="EMBL" id="GAA0522634.1"/>
    </source>
</evidence>
<gene>
    <name evidence="3" type="ORF">GCM10009097_45220</name>
</gene>
<dbReference type="EMBL" id="BAAAEN010000021">
    <property type="protein sequence ID" value="GAA0522634.1"/>
    <property type="molecule type" value="Genomic_DNA"/>
</dbReference>
<comment type="caution">
    <text evidence="3">The sequence shown here is derived from an EMBL/GenBank/DDBJ whole genome shotgun (WGS) entry which is preliminary data.</text>
</comment>
<dbReference type="Proteomes" id="UP001501706">
    <property type="component" value="Unassembled WGS sequence"/>
</dbReference>
<protein>
    <recommendedName>
        <fullName evidence="2">DUF4236 domain-containing protein</fullName>
    </recommendedName>
</protein>